<dbReference type="SUPFAM" id="SSF51161">
    <property type="entry name" value="Trimeric LpxA-like enzymes"/>
    <property type="match status" value="1"/>
</dbReference>
<proteinExistence type="predicted"/>
<dbReference type="InterPro" id="IPR011004">
    <property type="entry name" value="Trimer_LpxA-like_sf"/>
</dbReference>
<reference evidence="1 2" key="1">
    <citation type="submission" date="2018-08" db="EMBL/GenBank/DDBJ databases">
        <title>Bacillus chawlae sp. nov., Bacillus glennii sp. nov., and Bacillus saganii sp. nov. Isolated from the Vehicle Assembly Building at Kennedy Space Center where the Viking Spacecraft were Assembled.</title>
        <authorList>
            <person name="Seuylemezian A."/>
            <person name="Vaishampayan P."/>
        </authorList>
    </citation>
    <scope>NUCLEOTIDE SEQUENCE [LARGE SCALE GENOMIC DNA]</scope>
    <source>
        <strain evidence="1 2">V44-8</strain>
    </source>
</reference>
<dbReference type="CDD" id="cd04645">
    <property type="entry name" value="LbH_gamma_CA_like"/>
    <property type="match status" value="1"/>
</dbReference>
<dbReference type="Gene3D" id="2.160.10.10">
    <property type="entry name" value="Hexapeptide repeat proteins"/>
    <property type="match status" value="1"/>
</dbReference>
<dbReference type="InterPro" id="IPR001451">
    <property type="entry name" value="Hexapep"/>
</dbReference>
<dbReference type="PANTHER" id="PTHR13061:SF29">
    <property type="entry name" value="GAMMA CARBONIC ANHYDRASE-LIKE 1, MITOCHONDRIAL-RELATED"/>
    <property type="match status" value="1"/>
</dbReference>
<evidence type="ECO:0000313" key="2">
    <source>
        <dbReference type="Proteomes" id="UP000262939"/>
    </source>
</evidence>
<dbReference type="PANTHER" id="PTHR13061">
    <property type="entry name" value="DYNACTIN SUBUNIT P25"/>
    <property type="match status" value="1"/>
</dbReference>
<protein>
    <submittedName>
        <fullName evidence="1">Gamma carbonic anhydrase family protein</fullName>
    </submittedName>
</protein>
<comment type="caution">
    <text evidence="1">The sequence shown here is derived from an EMBL/GenBank/DDBJ whole genome shotgun (WGS) entry which is preliminary data.</text>
</comment>
<dbReference type="AlphaFoldDB" id="A0A372LG02"/>
<sequence length="187" mass="19944">MEVIIIGIYRLNEFEPQIHPSAYIAPGAQIIGNVQINAGATIWFNAVLRGDNEKLTIDEGANVQDGAVVHADPGYPAHIGKNVTIGHNCVIHGCTIEEGAVIGMNATVLNGALVKKQAFIAAGALVSEQKEIEEKMLAAGIPAKPLKPLNADLLKRAKEGADFYRNNGKRFRENGIVQADGKIGQNV</sequence>
<evidence type="ECO:0000313" key="1">
    <source>
        <dbReference type="EMBL" id="RFU65233.1"/>
    </source>
</evidence>
<organism evidence="1 2">
    <name type="scientific">Peribacillus glennii</name>
    <dbReference type="NCBI Taxonomy" id="2303991"/>
    <lineage>
        <taxon>Bacteria</taxon>
        <taxon>Bacillati</taxon>
        <taxon>Bacillota</taxon>
        <taxon>Bacilli</taxon>
        <taxon>Bacillales</taxon>
        <taxon>Bacillaceae</taxon>
        <taxon>Peribacillus</taxon>
    </lineage>
</organism>
<dbReference type="InterPro" id="IPR047324">
    <property type="entry name" value="LbH_gamma_CA-like"/>
</dbReference>
<dbReference type="Proteomes" id="UP000262939">
    <property type="component" value="Unassembled WGS sequence"/>
</dbReference>
<dbReference type="EMBL" id="QVTD01000003">
    <property type="protein sequence ID" value="RFU65233.1"/>
    <property type="molecule type" value="Genomic_DNA"/>
</dbReference>
<dbReference type="Pfam" id="PF00132">
    <property type="entry name" value="Hexapep"/>
    <property type="match status" value="2"/>
</dbReference>
<dbReference type="InterPro" id="IPR050484">
    <property type="entry name" value="Transf_Hexapept/Carb_Anhydrase"/>
</dbReference>
<accession>A0A372LG02</accession>
<keyword evidence="2" id="KW-1185">Reference proteome</keyword>
<gene>
    <name evidence="1" type="ORF">D0466_04840</name>
</gene>
<dbReference type="OrthoDB" id="9803036at2"/>
<name>A0A372LG02_9BACI</name>